<organism evidence="1 2">
    <name type="scientific">Sistotremastrum suecicum HHB10207 ss-3</name>
    <dbReference type="NCBI Taxonomy" id="1314776"/>
    <lineage>
        <taxon>Eukaryota</taxon>
        <taxon>Fungi</taxon>
        <taxon>Dikarya</taxon>
        <taxon>Basidiomycota</taxon>
        <taxon>Agaricomycotina</taxon>
        <taxon>Agaricomycetes</taxon>
        <taxon>Sistotremastrales</taxon>
        <taxon>Sistotremastraceae</taxon>
        <taxon>Sistotremastrum</taxon>
    </lineage>
</organism>
<dbReference type="AlphaFoldDB" id="A0A166BRF1"/>
<accession>A0A166BRF1</accession>
<name>A0A166BRF1_9AGAM</name>
<gene>
    <name evidence="1" type="ORF">SISSUDRAFT_932357</name>
</gene>
<dbReference type="Proteomes" id="UP000076798">
    <property type="component" value="Unassembled WGS sequence"/>
</dbReference>
<reference evidence="1 2" key="1">
    <citation type="journal article" date="2016" name="Mol. Biol. Evol.">
        <title>Comparative Genomics of Early-Diverging Mushroom-Forming Fungi Provides Insights into the Origins of Lignocellulose Decay Capabilities.</title>
        <authorList>
            <person name="Nagy L.G."/>
            <person name="Riley R."/>
            <person name="Tritt A."/>
            <person name="Adam C."/>
            <person name="Daum C."/>
            <person name="Floudas D."/>
            <person name="Sun H."/>
            <person name="Yadav J.S."/>
            <person name="Pangilinan J."/>
            <person name="Larsson K.H."/>
            <person name="Matsuura K."/>
            <person name="Barry K."/>
            <person name="Labutti K."/>
            <person name="Kuo R."/>
            <person name="Ohm R.A."/>
            <person name="Bhattacharya S.S."/>
            <person name="Shirouzu T."/>
            <person name="Yoshinaga Y."/>
            <person name="Martin F.M."/>
            <person name="Grigoriev I.V."/>
            <person name="Hibbett D.S."/>
        </authorList>
    </citation>
    <scope>NUCLEOTIDE SEQUENCE [LARGE SCALE GENOMIC DNA]</scope>
    <source>
        <strain evidence="1 2">HHB10207 ss-3</strain>
    </source>
</reference>
<evidence type="ECO:0000313" key="2">
    <source>
        <dbReference type="Proteomes" id="UP000076798"/>
    </source>
</evidence>
<sequence length="267" mass="30011">MSLSPRPPVSPHPHSHLYHFRPIHLSPTTVNSHPRTGGLLRESSWRKNRTETLRPVYQLQHLQPEPSGGAVANKSIYSLENGQVIEGDGENRISAPWNFQHNMFVDDVGFLHPGQSFLQCVGTLKMKSLPYTSDGLGYLCPLNLTLFNRLLDRILFLLHERIWKTVGNYQHLIIPISRIILNIATQLDLAEVDPMRFVNGSVLSVDSESCLTLLIPLPPMKSCSGRDLSPEGILKIAPEERRCPQSFECCNRSSTSHHIAALQARPF</sequence>
<keyword evidence="2" id="KW-1185">Reference proteome</keyword>
<protein>
    <submittedName>
        <fullName evidence="1">Uncharacterized protein</fullName>
    </submittedName>
</protein>
<evidence type="ECO:0000313" key="1">
    <source>
        <dbReference type="EMBL" id="KZT36662.1"/>
    </source>
</evidence>
<proteinExistence type="predicted"/>
<dbReference type="EMBL" id="KV428102">
    <property type="protein sequence ID" value="KZT36662.1"/>
    <property type="molecule type" value="Genomic_DNA"/>
</dbReference>